<dbReference type="HOGENOM" id="CLU_223241_0_0_9"/>
<dbReference type="InterPro" id="IPR020841">
    <property type="entry name" value="PKS_Beta-ketoAc_synthase_dom"/>
</dbReference>
<dbReference type="InterPro" id="IPR036291">
    <property type="entry name" value="NAD(P)-bd_dom_sf"/>
</dbReference>
<dbReference type="SMART" id="SM00823">
    <property type="entry name" value="PKS_PP"/>
    <property type="match status" value="6"/>
</dbReference>
<comment type="pathway">
    <text evidence="4">Antibiotic biosynthesis; bacillaene biosynthesis.</text>
</comment>
<dbReference type="Proteomes" id="UP000005361">
    <property type="component" value="Chromosome"/>
</dbReference>
<dbReference type="SUPFAM" id="SSF55048">
    <property type="entry name" value="Probable ACP-binding domain of malonyl-CoA ACP transacylase"/>
    <property type="match status" value="1"/>
</dbReference>
<feature type="domain" description="Carrier" evidence="13">
    <location>
        <begin position="4665"/>
        <end position="4740"/>
    </location>
</feature>
<dbReference type="Gene3D" id="1.10.1200.10">
    <property type="entry name" value="ACP-like"/>
    <property type="match status" value="6"/>
</dbReference>
<dbReference type="SMART" id="SM01294">
    <property type="entry name" value="PKS_PP_betabranch"/>
    <property type="match status" value="1"/>
</dbReference>
<dbReference type="CDD" id="cd00833">
    <property type="entry name" value="PKS"/>
    <property type="match status" value="1"/>
</dbReference>
<dbReference type="InterPro" id="IPR000873">
    <property type="entry name" value="AMP-dep_synth/lig_dom"/>
</dbReference>
<dbReference type="FunFam" id="1.10.1200.10:FF:000005">
    <property type="entry name" value="Nonribosomal peptide synthetase 1"/>
    <property type="match status" value="4"/>
</dbReference>
<dbReference type="PROSITE" id="PS52004">
    <property type="entry name" value="KS3_2"/>
    <property type="match status" value="1"/>
</dbReference>
<dbReference type="GO" id="GO:0017000">
    <property type="term" value="P:antibiotic biosynthetic process"/>
    <property type="evidence" value="ECO:0007669"/>
    <property type="project" value="UniProtKB-KW"/>
</dbReference>
<dbReference type="InterPro" id="IPR020806">
    <property type="entry name" value="PKS_PP-bd"/>
</dbReference>
<reference evidence="16" key="2">
    <citation type="submission" date="2015-02" db="EMBL/GenBank/DDBJ databases">
        <title>Complete Genome Sequence of Pelosinus fermentans JBW45.</title>
        <authorList>
            <person name="De Leon K.B."/>
            <person name="Utturkar S.M."/>
            <person name="Camilleri L.B."/>
            <person name="Arkin A.P."/>
            <person name="Fields M.W."/>
            <person name="Brown S.D."/>
            <person name="Wall J.D."/>
        </authorList>
    </citation>
    <scope>NUCLEOTIDE SEQUENCE [LARGE SCALE GENOMIC DNA]</scope>
    <source>
        <strain evidence="16">JBW45</strain>
    </source>
</reference>
<dbReference type="InterPro" id="IPR057326">
    <property type="entry name" value="KR_dom"/>
</dbReference>
<keyword evidence="10" id="KW-0175">Coiled coil</keyword>
<dbReference type="SUPFAM" id="SSF47336">
    <property type="entry name" value="ACP-like"/>
    <property type="match status" value="6"/>
</dbReference>
<comment type="cofactor">
    <cofactor evidence="1">
        <name>pantetheine 4'-phosphate</name>
        <dbReference type="ChEBI" id="CHEBI:47942"/>
    </cofactor>
</comment>
<comment type="similarity">
    <text evidence="12">In the C-terminal section; belongs to the NRP synthetase family.</text>
</comment>
<dbReference type="CDD" id="cd19531">
    <property type="entry name" value="LCL_NRPS-like"/>
    <property type="match status" value="5"/>
</dbReference>
<evidence type="ECO:0000313" key="16">
    <source>
        <dbReference type="Proteomes" id="UP000005361"/>
    </source>
</evidence>
<feature type="domain" description="Carrier" evidence="13">
    <location>
        <begin position="1543"/>
        <end position="1620"/>
    </location>
</feature>
<dbReference type="EMBL" id="CP010978">
    <property type="protein sequence ID" value="AJQ29985.1"/>
    <property type="molecule type" value="Genomic_DNA"/>
</dbReference>
<dbReference type="SMART" id="SM00825">
    <property type="entry name" value="PKS_KS"/>
    <property type="match status" value="1"/>
</dbReference>
<dbReference type="Gene3D" id="3.30.559.30">
    <property type="entry name" value="Nonribosomal peptide synthetase, condensation domain"/>
    <property type="match status" value="5"/>
</dbReference>
<dbReference type="PANTHER" id="PTHR45527:SF1">
    <property type="entry name" value="FATTY ACID SYNTHASE"/>
    <property type="match status" value="1"/>
</dbReference>
<dbReference type="InterPro" id="IPR016039">
    <property type="entry name" value="Thiolase-like"/>
</dbReference>
<dbReference type="CDD" id="cd08955">
    <property type="entry name" value="KR_2_FAS_SDR_x"/>
    <property type="match status" value="1"/>
</dbReference>
<dbReference type="NCBIfam" id="NF003417">
    <property type="entry name" value="PRK04813.1"/>
    <property type="match status" value="4"/>
</dbReference>
<dbReference type="Gene3D" id="3.40.50.980">
    <property type="match status" value="8"/>
</dbReference>
<dbReference type="InterPro" id="IPR016036">
    <property type="entry name" value="Malonyl_transacylase_ACP-bd"/>
</dbReference>
<feature type="domain" description="Carrier" evidence="13">
    <location>
        <begin position="10"/>
        <end position="87"/>
    </location>
</feature>
<evidence type="ECO:0000256" key="3">
    <source>
        <dbReference type="ARBA" id="ARBA00004496"/>
    </source>
</evidence>
<feature type="domain" description="Carrier" evidence="13">
    <location>
        <begin position="2584"/>
        <end position="2659"/>
    </location>
</feature>
<dbReference type="Gene3D" id="3.30.300.30">
    <property type="match status" value="4"/>
</dbReference>
<dbReference type="Pfam" id="PF21394">
    <property type="entry name" value="Beta-ketacyl_N"/>
    <property type="match status" value="1"/>
</dbReference>
<dbReference type="GO" id="GO:0031177">
    <property type="term" value="F:phosphopantetheine binding"/>
    <property type="evidence" value="ECO:0007669"/>
    <property type="project" value="InterPro"/>
</dbReference>
<dbReference type="Gene3D" id="3.30.70.3290">
    <property type="match status" value="1"/>
</dbReference>
<dbReference type="InterPro" id="IPR016035">
    <property type="entry name" value="Acyl_Trfase/lysoPLipase"/>
</dbReference>
<dbReference type="GO" id="GO:0008881">
    <property type="term" value="F:glutamate racemase activity"/>
    <property type="evidence" value="ECO:0007669"/>
    <property type="project" value="UniProtKB-EC"/>
</dbReference>
<dbReference type="GO" id="GO:0005829">
    <property type="term" value="C:cytosol"/>
    <property type="evidence" value="ECO:0007669"/>
    <property type="project" value="TreeGrafter"/>
</dbReference>
<sequence length="6229" mass="702452">MKAASTGITKTSQEIQSWLVSQMAERLKMAKSKIDIREPLSAYGLDSAEAVTITGEMGEWLGRDISPTLVWDYPTIDGITRFLTNTPNDSAAKDTGKQDHIAESIAIIGIGCRFPGANGPRAFWDLLKDGVDAISERPSDYRRNQGYSEQPCITGEKMSWGGYLNNIDEFDAQFFGISPREAASMDPQQRLLLEVAWEALEDAGQVPERLSGQSVGVFVGISGCDYGTMLRTFSEMDIYAATGNAWSVAANRISYLLNFQGASLSIDTACSSSLVAVHLACKSLQNGESTLALAGGVNLLLSPEVTEAFAKAGMLAPDGRCKTFSAEANGYVRGEGAGIVVLKSLSKALQDNDPIYALIPGSAVNQDGRSNGLTAPNGPAQEEVLREAYRRTGISPGKIQYIEAHGTGTSLGDPIEAKALGKVLAAERSPQNPCLIGSAKTNIGHMEAAAGIAGLIKVALAMKHRQIPASLHFDNPNPYIPFEELPLRVQTELGPWPDMSSSLLAGVSSFGFGGTNAHVVLESFQSTSLKKHNMMNYLPKEKQLLPISASNQEALCDLARSYRDYISGEGKNFSLKDICYTAGARRGQHDHRLSLVVGSKEDVVDHLEMYLKGEAFPSLQSGQRSSGASSKLVFVFSGQGPQWWAMGRELFQEEPVFRETIEECDVLFSQHADWSLVTELTAIESMSRLDQTKFVQPALFAVQVALARLWIVWGIQPEAVVGHSMGEVAAAYIAGALSLSDAVRVIFHRSRLMQRTTGQGKTVAVELAWEEAKSLLVNYENKVSIACYNGPTSLVLSGEPASIEEIMTTLEQGNIFCKALPVNYAFHSYQMEPLMSELAESLQGLQSQAATIPIYSTVTGQLIGGQELSVDYWVRNLRESVLFAAAVDCLVADEYNVFLEISPHPVLSNTVKQSISRQDRNGIVLPSLRRQEPEGAAMLNSLGHLYTLGFSVNWEQLYQEGARCVSLPTYPWQREQYWFEMKKNTLMYPIPQHTVSDELDRWLYKLEWQPKELSREDRVVSDKKGKKTWLIFAQQEGIGDLVAKGLTERGERTVLIYPGQSFQCLSEDTFSINSSQEDLKQLLHTVLNPALDVCHGIIHTWSIGSNDKNNITTVDLEKAQNLGCLHVLQLIQIIQELKINGNRALPRLWLITRGSQAVLEEGEPVDFIQAPLWGLGRTIAIEQKELWGGLIDLDPEDQGEQAADMLLEDIFVQGGEDQVAYRQKTRYVARLKRHSLSYDRNNPFYWQRNGTYLITGGLGDLGMQVARWMVEQGARRLILMGRTELPPRTAWDSVLESEDRLSHQIGTIKELESMGASVHLAAVDVADEEQLKNFLVSFREEGWPPIRGVVHAAGTVADQLLTECDSGSFNKVLRPKVQGAWQLHQLLKDVPLDFFIVFSSISTVVSSPRLGSYAAANAFLDALMHYRRNLNLPALSINWGPWAEIGMAARFNILSSTTSMGINALTPACGLQILDNLINTDMTQIVVMDVDWERWRIIYQQIGKSELVADLLLEESEAAGTVSNAINQESSIRKELIEANEGEHYNLLESYLCEQVSQVLGMSKAKLDVHTSLNSLGLDSIMAVELKNRIEKALDVMVPMVYFLQGPSIAEMIAKIQELLIVDAGISGIPIAPEQEYYPVSSAQKRMFILNQFETKETVYNNFVAFKVEGALNKHQFENVLNRLIQRHETLRTSFEIIDGEPVQRIHQEMEFAIEFIQGQKEDISGIIQDFARPFDLNKAPLFRVGLVEMAENEHVVLFDMHHIISDGVTAEIFIKELASLYEGQELPELRVQYKDFALWQNSAFQREALKQQEAYWLKAFAGELPVINMPRDYPRPLVRSFEGEVLRFTLGEEVTGELNKLAMETGTTLYMVLLAAYNVVLSKYTGQEDIIVGSPIAGRQYADLHNIIGVFVNTLAMRNYPEKNKSFLEFLQAVKENALKAYENQDYQFEELVDKLDIPRNLSRNPLFDTMFALQNVDIAELSIGNLRFSRYEFDNKIAKFDLTLEAIERSSQLDFTLEYDTKLFKKETMERLSRHVENVLNSIVEQPQIKLADIELVSKEETCQILLDFNNTKTAYPKEKTIQELFEEQVEKNPHHIAVVFEEQQLTYQELNNKANQLARVLRKKGVEKSRIVGMMVERSPEMIIGIMGVLKAGGAYLPIDPEYPEERVSYILEDSGTGILITHKYLAAGITFNGDIIDVDDSELYQGDATNLTKENTSQDLAYVIYTSGSTGKPKGNLTMHHNVVRVVKNTNYIEINEKDVLLQLSNYAFDGSVFDIYGALLNGAKLVLVDKASILDMNRLAKVIEQEKVTVFFITTALFNTLVDVNMECLKNVRKVLFGGEMSSARHVRKAFKYMGKGRIIHVYGPTESTVFATYYEVKHIDDGELSIPIGAPIANTSIYILDQGGNLQPIGAPGELCISGDGLATGYLNRPELSAEKFVADPFVQGERMYRTGDLARWLPDGNIEFLGRIDHQVKIRGFRIELGEIEGELLNHLSIKEALVVAKEEITGYKYLCAYIVVTQELTVAEIKEHLIKTLPEYMIPSTFVQLDKMPLTPNGKIDRKALPEPEGKMSTGTEYVAPRNEMEEKLATIWQDVLGVEKVGIEDNFFELGGHSLKAITLVAKIHKEFGAEVPLQEVFKTQTVKELVKTIKGAVQNSYAAIELAAKQEYYPVSSAQKRMFILNQFEAKDTAYNMPAAFKVEGSLDKERFEQALQKLVQRHETLRTSFEFINGEPVQRVHEECNFTMNYREGANQDILNIFQTFIRPFDLGKAPLLRVNLVELSTKNYVVLFDMHHIISDGVSVGILVKELASLYEGQELPELKIQYKDFSAWQNNLLVTESFKQQEAYWLQAFAGEIPVLNMPSDYTRPSIRSFEGDELEFVLGEELTEALNKLAGQTGTTLYMVLLAAYNVALSKYTGQEDIIVGSPIAGRSHDDLENIVGMFVNTLAMRNYPEGNKSFLEFLQEVKLNALSGYEHQDYQFEELVEKLDIPRDLSRNPLFSTLFSLQNVDITELKIGELQFLAYKLDNKTAKFDLTLRAIERNNRLEFTLEYYNKLFKQETIERFGRHFVNLLSSIVAQPENKLTRINMLAENEKRQLLVDFNNKEAVYPTDKTISELFEEQVRITPDHIAVTFAEQHLTYEELNNKANQLAKVLRNKGVQPNSIVGIMVERSLGMMIGLVGILKSGGAYLPIDPEHGKERIAYMLENSQAKILITQNRFIRQAPADIGIVDLEDENIACEESSNVSILNKPNDLAYVIYTSGTTGKPKGVMIEQRNVINLVYGLRDRVYGEYASVLNVALLSPYVFDASVKQIFPALLLGHHLCIVPEHIRFERAGLLNFYRKNEIDISDGTPAHLSVFNSISKSDEYLGVKEFLIGGEALSYAVVQEFLNHFNNSPIKITNVYGPTECCDVATVHEVDCGENHSGDIVPIGKPISNVKVYILGEDLSVLPVNAIGEVYIGGQGVGKGYLNNPELTAEKFIDNPFIPGERMYRTGDLARWLSNGTIEFFGRIDHQVKIRGFRIELGEIEVQLLNHKWIKETVVIAKEDITGQKYLCAYIVAEQEVTIAELREHLAKVVPDYMIPASFVQLEKMPLTLNGKIDRKALPEPEGRGNTGREYVAPRNEAEEKLAKIWENVLGIEKVGIEDNFFELGGHSLKAVTLVAKMHKEFGVEVPLTEVFKAQTVKELSKAVEGAVHTSYAAIEPIAKQQYYPVSSAQKRMFILSQFETADTTYNMPAAFEVEGALDKDRLEKVWQKLVQRHETLRTSFEVIDGAPVQRVHEEIKFTIDLIPGTKEDIPNIIQTFVRPFDLSKAPLLRVGLVELTENLHVVLFDMHHIVSDGVSMRILVKELTRLCEGQELPELRIQYKDFSAWQNNLLTTERFKQQEAYWLQAFAGELPVLNMSSDYPRPAIRSFEGDRLNFELGEELTGELNQLAMENGTTLYMVLLAAYNVVLSKYTGQEDIIVGSPIAGRPHADLENMVGMFVNTLAMRNYPGKNKSFLEFLQEVKVNALMGYEHQDYQFEELVDKLDIPRNLSRNPLFDTMFALQNTDHAVLAIGNLRFSPYELDNKIAKFDLTLEAAERNNRLEFTLEYDSKLFKPETAQRMKRHFVSVLNSVVDQPGIKLRDIELVSEEEKRQIFVDFNNTKTVYPKDKTIQELFEEQVEKAPDHIAVIFEEQLLTYKELNNKANQLARVLRNKGVKNNRIIGMMVERSPEMIIGVMGILKAGGAYMPIDPDYPEERINYMLEDSKTGILVTQQSLRKKVAFIGDIIHVDDQQLYRGDIENVVKENTAQDLAYVIYTSGSTGKPKGNLTMHYNVARVVKNTNYIEITSEDVLLQLSNYAFDGSVFDIYGALLNGGKLVLVDKACVLDMNRLAKVIERERVTVFFITTALFNTLVDVNIECLKKVRKVLFGGEQSSARHVRKAYEYLGRGRIVHVYGPTETTVYATYYEINHLADSDLNIPIGAPIANTSIYILDQAGKLQPIGVPGELCISGDGLARGYLNRPELTAEKFVENPFAPGERMYRTGDLAKWLTDGNIEFLGRIDHQVKIRGFRIELGEIEAELIKHPFIKEALVIAKDDVSGSKYLCAYLVSEQELANTEIREHLARRLPDYMIPSVLVQLDKMPLTSNGKIDRKMLPEPDGSINAGTEYVAPRNAAEEKLAKVWQEVLGVEKVGIEDNFFELGGHSLKAITLVAKIHKEFGVEVPLQEVFKAQTIKELIKIMEGAVENNYVAIESVTEQEYYPVSSAQKRMFVLNQFETKDITYNMPAAFVAEGSLNREHFEQAIQKLAERHETLRTSFELVGGEAVQRVHQELVITIDWLQGKQENPAKIVNDFIRPFDLSKAPLFRVGLMEMAENKYMVLFDMHHIISDGVSMGILVKELASLYDGQELPNLRIQYKDFSTWQNNLLTSENFKKQEEYWLQTFTGEIPVLNLPSDYPRPPIRSFEGERLEFVLGEELMAELNELAGRTGTTLYMVLLTAYNVVLSKYSGQEDIIVGTPIAGRPHADLENIIGVFVNTLAMRNYPEGNKTFLEFLQEVKENALAGYEHQDYQFEELVNKLDIPRSLNRNPLFDTMFTLQNVDISALRMGYLQFTPYELSNKTAKFDLTCQALERNNRLEFTVEYYSKLFRKETMERFGKHFINTLKAIINEPHIRLAAIEMLADDEKQQILIDFNNTQKVYPKNKTALELFEEQVENLPRDTTAVVFGTQRLTYQDLNRKGNQLARILENKGVKPHNIVGILTDRSPEMMVGMIGILKAGGVYLPIDPDYPEERISYMLADSGANILLTQKHLVHKEVFHGETLLLDDENLYYGNDDNLYLKTDSQDLAYVIYTSGSTGKPKGVEIEHASLVNLISWHRRVYNITQEDRASQLAGQAFDAAVWEIWPYLASGAGLYIPNKETRISTNGLIRWLKDNEITISFMPTPMAEALLAEEWPLDISLRALLTGGDKLRRRPCRELPFTLLNHYGPTENTVVATWTSVSPDGHEDMLPSIGSPMDNAQIYIVDRNNKLQPIGVAGELCIAGDGLARGYLNRPELTAEKFVANPFVPGKKMYRTGDLARWLPDGNIEFLGRIDHQVKIRGFRIELGEIEIGLLNHPSIKETVVMTKDDGNDQKYLCAYIVVERELSVAELRKYLGGILPDYMIPLTFIQLETMPLTPNGKIDRKALPEPEERLGAGMEYAAPRNKREETLAQIWQDVLGIEKVGIEDNFFELGGHSLKTINLAARIHKEFGVEVSLQDVFKSQTIKELSKMIEGSVQQDYAGIERVTPQEYYPVSSAQKRMFILSQFANSGTTYNMPAALEVEGSLDKDRFEEVWKKLIERHETLRTSFVVIAGEPVQRVHPKIDFTIDCIQGAEKDIHDIIQTFVRPFDLSKAPLLRVGLVELTEINKHIVLFDMHHIISDGVSIGILIKELASLYDRQELPEIKIQYKDFSSWQDNMFRTEGFKRQEAYWMQTFAGEIPVLNMPSDYSRPAVRSFEGDRLSFSLEEELTGELRKLASQTGTTLYMVLLAAYNVLLAKHAGQEDIIVGTPIAGRPHADLENLVGMFVNTLPMRNHPAGEKSFLEFLQEVKEHALSAYEHQDYQFEKLVEKLDMSRELNRNPLFDTMFALQNIEMNPLEMGTLRFIPYEWDNKTAKFDLTLYAAEGNGRLELMLEYYTKLFTEDTAKRILNDYCKILQQVTKNKDIIIKMISLEEQYVKRKRIQQNLDFNF</sequence>
<dbReference type="NCBIfam" id="TIGR01733">
    <property type="entry name" value="AA-adenyl-dom"/>
    <property type="match status" value="4"/>
</dbReference>
<dbReference type="FunFam" id="2.30.38.10:FF:000001">
    <property type="entry name" value="Non-ribosomal peptide synthetase PvdI"/>
    <property type="match status" value="4"/>
</dbReference>
<evidence type="ECO:0000256" key="11">
    <source>
        <dbReference type="ARBA" id="ARBA00023194"/>
    </source>
</evidence>
<dbReference type="InterPro" id="IPR006162">
    <property type="entry name" value="Ppantetheine_attach_site"/>
</dbReference>
<dbReference type="InterPro" id="IPR049490">
    <property type="entry name" value="C883_1060-like_KR_N"/>
</dbReference>
<dbReference type="SMART" id="SM00822">
    <property type="entry name" value="PKS_KR"/>
    <property type="match status" value="1"/>
</dbReference>
<dbReference type="InterPro" id="IPR014043">
    <property type="entry name" value="Acyl_transferase_dom"/>
</dbReference>
<dbReference type="PROSITE" id="PS50075">
    <property type="entry name" value="CARRIER"/>
    <property type="match status" value="6"/>
</dbReference>
<feature type="domain" description="Carrier" evidence="13">
    <location>
        <begin position="5699"/>
        <end position="5774"/>
    </location>
</feature>
<keyword evidence="8" id="KW-0597">Phosphoprotein</keyword>
<proteinExistence type="inferred from homology"/>
<dbReference type="PROSITE" id="PS00455">
    <property type="entry name" value="AMP_BINDING"/>
    <property type="match status" value="4"/>
</dbReference>
<evidence type="ECO:0000256" key="8">
    <source>
        <dbReference type="ARBA" id="ARBA00022553"/>
    </source>
</evidence>
<dbReference type="InterPro" id="IPR014031">
    <property type="entry name" value="Ketoacyl_synth_C"/>
</dbReference>
<dbReference type="SUPFAM" id="SSF53901">
    <property type="entry name" value="Thiolase-like"/>
    <property type="match status" value="1"/>
</dbReference>
<dbReference type="Gene3D" id="3.40.366.10">
    <property type="entry name" value="Malonyl-Coenzyme A Acyl Carrier Protein, domain 2"/>
    <property type="match status" value="1"/>
</dbReference>
<dbReference type="FunFam" id="3.40.50.980:FF:000001">
    <property type="entry name" value="Non-ribosomal peptide synthetase"/>
    <property type="match status" value="4"/>
</dbReference>
<dbReference type="STRING" id="1192197.JBW_04656"/>
<dbReference type="SUPFAM" id="SSF51735">
    <property type="entry name" value="NAD(P)-binding Rossmann-fold domains"/>
    <property type="match status" value="2"/>
</dbReference>
<dbReference type="Gene3D" id="3.40.47.10">
    <property type="match status" value="1"/>
</dbReference>
<keyword evidence="15" id="KW-0413">Isomerase</keyword>
<dbReference type="SUPFAM" id="SSF56801">
    <property type="entry name" value="Acetyl-CoA synthetase-like"/>
    <property type="match status" value="4"/>
</dbReference>
<dbReference type="InterPro" id="IPR010071">
    <property type="entry name" value="AA_adenyl_dom"/>
</dbReference>
<dbReference type="InterPro" id="IPR020845">
    <property type="entry name" value="AMP-binding_CS"/>
</dbReference>
<dbReference type="Pfam" id="PF16197">
    <property type="entry name" value="KAsynt_C_assoc"/>
    <property type="match status" value="1"/>
</dbReference>
<protein>
    <submittedName>
        <fullName evidence="15">Amino acid adenylation domain protein</fullName>
        <ecNumber evidence="15">2.3.1.94</ecNumber>
        <ecNumber evidence="15">5.1.1.3</ecNumber>
    </submittedName>
</protein>
<dbReference type="FunFam" id="3.30.300.30:FF:000010">
    <property type="entry name" value="Enterobactin synthetase component F"/>
    <property type="match status" value="4"/>
</dbReference>
<dbReference type="Pfam" id="PF02801">
    <property type="entry name" value="Ketoacyl-synt_C"/>
    <property type="match status" value="1"/>
</dbReference>
<organism evidence="15 16">
    <name type="scientific">Pelosinus fermentans JBW45</name>
    <dbReference type="NCBI Taxonomy" id="1192197"/>
    <lineage>
        <taxon>Bacteria</taxon>
        <taxon>Bacillati</taxon>
        <taxon>Bacillota</taxon>
        <taxon>Negativicutes</taxon>
        <taxon>Selenomonadales</taxon>
        <taxon>Sporomusaceae</taxon>
        <taxon>Pelosinus</taxon>
    </lineage>
</organism>
<evidence type="ECO:0000313" key="15">
    <source>
        <dbReference type="EMBL" id="AJQ29985.1"/>
    </source>
</evidence>
<dbReference type="FunFam" id="3.40.50.12780:FF:000012">
    <property type="entry name" value="Non-ribosomal peptide synthetase"/>
    <property type="match status" value="4"/>
</dbReference>
<dbReference type="InterPro" id="IPR045851">
    <property type="entry name" value="AMP-bd_C_sf"/>
</dbReference>
<dbReference type="EC" id="5.1.1.3" evidence="15"/>
<dbReference type="InterPro" id="IPR032821">
    <property type="entry name" value="PKS_assoc"/>
</dbReference>
<dbReference type="PANTHER" id="PTHR45527">
    <property type="entry name" value="NONRIBOSOMAL PEPTIDE SYNTHETASE"/>
    <property type="match status" value="1"/>
</dbReference>
<comment type="subcellular location">
    <subcellularLocation>
        <location evidence="3">Cytoplasm</location>
    </subcellularLocation>
</comment>
<accession>I8U1X2</accession>
<comment type="function">
    <text evidence="2">Involved in some intermediate steps for the synthesis of the antibiotic polyketide bacillaene which is involved in secondary metabolism.</text>
</comment>
<feature type="domain" description="Carrier" evidence="13">
    <location>
        <begin position="3628"/>
        <end position="3703"/>
    </location>
</feature>
<evidence type="ECO:0000256" key="2">
    <source>
        <dbReference type="ARBA" id="ARBA00003299"/>
    </source>
</evidence>
<feature type="domain" description="Ketosynthase family 3 (KS3)" evidence="14">
    <location>
        <begin position="102"/>
        <end position="523"/>
    </location>
</feature>
<gene>
    <name evidence="15" type="ORF">JBW_04656</name>
</gene>
<keyword evidence="6" id="KW-0596">Phosphopantetheine</keyword>
<evidence type="ECO:0000256" key="12">
    <source>
        <dbReference type="ARBA" id="ARBA00029443"/>
    </source>
</evidence>
<dbReference type="Gene3D" id="2.30.38.10">
    <property type="entry name" value="Luciferase, Domain 3"/>
    <property type="match status" value="4"/>
</dbReference>
<dbReference type="Gene3D" id="3.30.559.10">
    <property type="entry name" value="Chloramphenicol acetyltransferase-like domain"/>
    <property type="match status" value="5"/>
</dbReference>
<evidence type="ECO:0000256" key="6">
    <source>
        <dbReference type="ARBA" id="ARBA00022450"/>
    </source>
</evidence>
<evidence type="ECO:0000259" key="14">
    <source>
        <dbReference type="PROSITE" id="PS52004"/>
    </source>
</evidence>
<reference evidence="15 16" key="1">
    <citation type="journal article" date="2015" name="Genome Announc.">
        <title>Complete Genome Sequence of Pelosinus fermentans JBW45, a Member of a Remarkably Competitive Group of Negativicutes in the Firmicutes Phylum.</title>
        <authorList>
            <person name="De Leon K.B."/>
            <person name="Utturkar S.M."/>
            <person name="Camilleri L.B."/>
            <person name="Elias D.A."/>
            <person name="Arkin A.P."/>
            <person name="Fields M.W."/>
            <person name="Brown S.D."/>
            <person name="Wall J.D."/>
        </authorList>
    </citation>
    <scope>NUCLEOTIDE SEQUENCE [LARGE SCALE GENOMIC DNA]</scope>
    <source>
        <strain evidence="15 16">JBW45</strain>
    </source>
</reference>
<dbReference type="InterPro" id="IPR023213">
    <property type="entry name" value="CAT-like_dom_sf"/>
</dbReference>
<keyword evidence="7" id="KW-0963">Cytoplasm</keyword>
<dbReference type="InterPro" id="IPR036736">
    <property type="entry name" value="ACP-like_sf"/>
</dbReference>
<dbReference type="InterPro" id="IPR001242">
    <property type="entry name" value="Condensation_dom"/>
</dbReference>
<dbReference type="Pfam" id="PF00501">
    <property type="entry name" value="AMP-binding"/>
    <property type="match status" value="4"/>
</dbReference>
<evidence type="ECO:0000259" key="13">
    <source>
        <dbReference type="PROSITE" id="PS50075"/>
    </source>
</evidence>
<dbReference type="KEGG" id="pft:JBW_04656"/>
<dbReference type="PROSITE" id="PS00012">
    <property type="entry name" value="PHOSPHOPANTETHEINE"/>
    <property type="match status" value="4"/>
</dbReference>
<evidence type="ECO:0000256" key="4">
    <source>
        <dbReference type="ARBA" id="ARBA00004789"/>
    </source>
</evidence>
<dbReference type="InterPro" id="IPR001227">
    <property type="entry name" value="Ac_transferase_dom_sf"/>
</dbReference>
<dbReference type="CDD" id="cd12117">
    <property type="entry name" value="A_NRPS_Srf_like"/>
    <property type="match status" value="2"/>
</dbReference>
<dbReference type="FunFam" id="3.40.366.10:FF:000002">
    <property type="entry name" value="Probable polyketide synthase 2"/>
    <property type="match status" value="1"/>
</dbReference>
<evidence type="ECO:0000256" key="1">
    <source>
        <dbReference type="ARBA" id="ARBA00001957"/>
    </source>
</evidence>
<comment type="similarity">
    <text evidence="5">Belongs to the ATP-dependent AMP-binding enzyme family.</text>
</comment>
<name>I8U1X2_9FIRM</name>
<dbReference type="SUPFAM" id="SSF52777">
    <property type="entry name" value="CoA-dependent acyltransferases"/>
    <property type="match status" value="10"/>
</dbReference>
<keyword evidence="9 15" id="KW-0808">Transferase</keyword>
<dbReference type="FunFam" id="3.40.50.980:FF:000002">
    <property type="entry name" value="Enterobactin synthetase component F"/>
    <property type="match status" value="2"/>
</dbReference>
<dbReference type="GO" id="GO:0008610">
    <property type="term" value="P:lipid biosynthetic process"/>
    <property type="evidence" value="ECO:0007669"/>
    <property type="project" value="UniProtKB-ARBA"/>
</dbReference>
<dbReference type="Pfam" id="PF00668">
    <property type="entry name" value="Condensation"/>
    <property type="match status" value="5"/>
</dbReference>
<dbReference type="InterPro" id="IPR014030">
    <property type="entry name" value="Ketoacyl_synth_N"/>
</dbReference>
<evidence type="ECO:0000256" key="9">
    <source>
        <dbReference type="ARBA" id="ARBA00022679"/>
    </source>
</evidence>
<dbReference type="SUPFAM" id="SSF52151">
    <property type="entry name" value="FabD/lysophospholipase-like"/>
    <property type="match status" value="1"/>
</dbReference>
<keyword evidence="15" id="KW-0012">Acyltransferase</keyword>
<evidence type="ECO:0000256" key="10">
    <source>
        <dbReference type="ARBA" id="ARBA00023054"/>
    </source>
</evidence>
<dbReference type="GO" id="GO:0043041">
    <property type="term" value="P:amino acid activation for nonribosomal peptide biosynthetic process"/>
    <property type="evidence" value="ECO:0007669"/>
    <property type="project" value="TreeGrafter"/>
</dbReference>
<dbReference type="Pfam" id="PF00550">
    <property type="entry name" value="PP-binding"/>
    <property type="match status" value="6"/>
</dbReference>
<dbReference type="EC" id="2.3.1.94" evidence="15"/>
<dbReference type="InterPro" id="IPR013968">
    <property type="entry name" value="PKS_KR"/>
</dbReference>
<keyword evidence="11" id="KW-0045">Antibiotic biosynthesis</keyword>
<dbReference type="GO" id="GO:0044550">
    <property type="term" value="P:secondary metabolite biosynthetic process"/>
    <property type="evidence" value="ECO:0007669"/>
    <property type="project" value="UniProtKB-ARBA"/>
</dbReference>
<dbReference type="FunFam" id="3.40.47.10:FF:000019">
    <property type="entry name" value="Polyketide synthase type I"/>
    <property type="match status" value="1"/>
</dbReference>
<dbReference type="SMART" id="SM00827">
    <property type="entry name" value="PKS_AT"/>
    <property type="match status" value="1"/>
</dbReference>
<dbReference type="InterPro" id="IPR025110">
    <property type="entry name" value="AMP-bd_C"/>
</dbReference>
<dbReference type="GO" id="GO:0047879">
    <property type="term" value="F:erythronolide synthase activity"/>
    <property type="evidence" value="ECO:0007669"/>
    <property type="project" value="UniProtKB-EC"/>
</dbReference>
<evidence type="ECO:0000256" key="5">
    <source>
        <dbReference type="ARBA" id="ARBA00006432"/>
    </source>
</evidence>
<evidence type="ECO:0000256" key="7">
    <source>
        <dbReference type="ARBA" id="ARBA00022490"/>
    </source>
</evidence>
<dbReference type="Gene3D" id="3.40.50.720">
    <property type="entry name" value="NAD(P)-binding Rossmann-like Domain"/>
    <property type="match status" value="1"/>
</dbReference>
<dbReference type="Pfam" id="PF08659">
    <property type="entry name" value="KR"/>
    <property type="match status" value="1"/>
</dbReference>
<dbReference type="Pfam" id="PF00698">
    <property type="entry name" value="Acyl_transf_1"/>
    <property type="match status" value="1"/>
</dbReference>
<dbReference type="Pfam" id="PF00109">
    <property type="entry name" value="ketoacyl-synt"/>
    <property type="match status" value="1"/>
</dbReference>
<dbReference type="Pfam" id="PF13193">
    <property type="entry name" value="AMP-binding_C"/>
    <property type="match status" value="4"/>
</dbReference>
<dbReference type="InterPro" id="IPR009081">
    <property type="entry name" value="PP-bd_ACP"/>
</dbReference>